<dbReference type="Proteomes" id="UP000261284">
    <property type="component" value="Unassembled WGS sequence"/>
</dbReference>
<dbReference type="OrthoDB" id="7066494at2"/>
<organism evidence="1 2">
    <name type="scientific">Deminuibacter soli</name>
    <dbReference type="NCBI Taxonomy" id="2291815"/>
    <lineage>
        <taxon>Bacteria</taxon>
        <taxon>Pseudomonadati</taxon>
        <taxon>Bacteroidota</taxon>
        <taxon>Chitinophagia</taxon>
        <taxon>Chitinophagales</taxon>
        <taxon>Chitinophagaceae</taxon>
        <taxon>Deminuibacter</taxon>
    </lineage>
</organism>
<keyword evidence="2" id="KW-1185">Reference proteome</keyword>
<sequence length="178" mass="20169">MIPDHLSDLTVEIGSLPGFGYNNWLKSVSWKAQLRDRAGGARFYIRYCGENAEGLIINADEYPIAVYAVSVETGEKIVLFDGRINGYDALLVEDKHSFMLTEEQNYADQNGETVFEVYPWAAFNIDFQDEFPGKTQFDLTDGRQVDLSFLQRNAFDAFGIIVKNGKNEYTRALELELA</sequence>
<gene>
    <name evidence="1" type="ORF">DXN05_23860</name>
</gene>
<reference evidence="1 2" key="1">
    <citation type="submission" date="2018-08" db="EMBL/GenBank/DDBJ databases">
        <title>Chitinophagaceae sp. K23C18032701, a novel bacterium isolated from forest soil.</title>
        <authorList>
            <person name="Wang C."/>
        </authorList>
    </citation>
    <scope>NUCLEOTIDE SEQUENCE [LARGE SCALE GENOMIC DNA]</scope>
    <source>
        <strain evidence="1 2">K23C18032701</strain>
    </source>
</reference>
<evidence type="ECO:0000313" key="1">
    <source>
        <dbReference type="EMBL" id="RFM25648.1"/>
    </source>
</evidence>
<evidence type="ECO:0000313" key="2">
    <source>
        <dbReference type="Proteomes" id="UP000261284"/>
    </source>
</evidence>
<protein>
    <submittedName>
        <fullName evidence="1">Uncharacterized protein</fullName>
    </submittedName>
</protein>
<dbReference type="EMBL" id="QTJU01000017">
    <property type="protein sequence ID" value="RFM25648.1"/>
    <property type="molecule type" value="Genomic_DNA"/>
</dbReference>
<dbReference type="AlphaFoldDB" id="A0A3E1NCZ8"/>
<comment type="caution">
    <text evidence="1">The sequence shown here is derived from an EMBL/GenBank/DDBJ whole genome shotgun (WGS) entry which is preliminary data.</text>
</comment>
<accession>A0A3E1NCZ8</accession>
<name>A0A3E1NCZ8_9BACT</name>
<proteinExistence type="predicted"/>
<dbReference type="RefSeq" id="WP_116849828.1">
    <property type="nucleotide sequence ID" value="NZ_QTJU01000017.1"/>
</dbReference>